<feature type="transmembrane region" description="Helical" evidence="6">
    <location>
        <begin position="232"/>
        <end position="250"/>
    </location>
</feature>
<protein>
    <submittedName>
        <fullName evidence="8">MFS transporter</fullName>
    </submittedName>
</protein>
<feature type="transmembrane region" description="Helical" evidence="6">
    <location>
        <begin position="108"/>
        <end position="128"/>
    </location>
</feature>
<evidence type="ECO:0000256" key="2">
    <source>
        <dbReference type="ARBA" id="ARBA00022448"/>
    </source>
</evidence>
<dbReference type="Proteomes" id="UP000478836">
    <property type="component" value="Unassembled WGS sequence"/>
</dbReference>
<keyword evidence="2" id="KW-0813">Transport</keyword>
<dbReference type="EMBL" id="WAAO01000001">
    <property type="protein sequence ID" value="KAB1866449.1"/>
    <property type="molecule type" value="Genomic_DNA"/>
</dbReference>
<evidence type="ECO:0000256" key="4">
    <source>
        <dbReference type="ARBA" id="ARBA00022989"/>
    </source>
</evidence>
<keyword evidence="4 6" id="KW-1133">Transmembrane helix</keyword>
<dbReference type="PROSITE" id="PS50850">
    <property type="entry name" value="MFS"/>
    <property type="match status" value="1"/>
</dbReference>
<dbReference type="InterPro" id="IPR020846">
    <property type="entry name" value="MFS_dom"/>
</dbReference>
<dbReference type="InterPro" id="IPR011701">
    <property type="entry name" value="MFS"/>
</dbReference>
<evidence type="ECO:0000313" key="8">
    <source>
        <dbReference type="EMBL" id="KAB1866449.1"/>
    </source>
</evidence>
<feature type="transmembrane region" description="Helical" evidence="6">
    <location>
        <begin position="83"/>
        <end position="102"/>
    </location>
</feature>
<feature type="transmembrane region" description="Helical" evidence="6">
    <location>
        <begin position="367"/>
        <end position="395"/>
    </location>
</feature>
<dbReference type="PANTHER" id="PTHR42718">
    <property type="entry name" value="MAJOR FACILITATOR SUPERFAMILY MULTIDRUG TRANSPORTER MFSC"/>
    <property type="match status" value="1"/>
</dbReference>
<dbReference type="GeneID" id="77475012"/>
<dbReference type="PANTHER" id="PTHR42718:SF9">
    <property type="entry name" value="MAJOR FACILITATOR SUPERFAMILY MULTIDRUG TRANSPORTER MFSC"/>
    <property type="match status" value="1"/>
</dbReference>
<feature type="transmembrane region" description="Helical" evidence="6">
    <location>
        <begin position="407"/>
        <end position="426"/>
    </location>
</feature>
<keyword evidence="5 6" id="KW-0472">Membrane</keyword>
<dbReference type="RefSeq" id="WP_151458359.1">
    <property type="nucleotide sequence ID" value="NZ_CBDRDJ010000002.1"/>
</dbReference>
<feature type="domain" description="Major facilitator superfamily (MFS) profile" evidence="7">
    <location>
        <begin position="17"/>
        <end position="466"/>
    </location>
</feature>
<evidence type="ECO:0000256" key="5">
    <source>
        <dbReference type="ARBA" id="ARBA00023136"/>
    </source>
</evidence>
<feature type="transmembrane region" description="Helical" evidence="6">
    <location>
        <begin position="341"/>
        <end position="361"/>
    </location>
</feature>
<organism evidence="8 9">
    <name type="scientific">Microbacterium algeriense</name>
    <dbReference type="NCBI Taxonomy" id="2615184"/>
    <lineage>
        <taxon>Bacteria</taxon>
        <taxon>Bacillati</taxon>
        <taxon>Actinomycetota</taxon>
        <taxon>Actinomycetes</taxon>
        <taxon>Micrococcales</taxon>
        <taxon>Microbacteriaceae</taxon>
        <taxon>Microbacterium</taxon>
    </lineage>
</organism>
<dbReference type="Gene3D" id="1.20.1250.20">
    <property type="entry name" value="MFS general substrate transporter like domains"/>
    <property type="match status" value="2"/>
</dbReference>
<feature type="transmembrane region" description="Helical" evidence="6">
    <location>
        <begin position="271"/>
        <end position="291"/>
    </location>
</feature>
<name>A0ABQ6VBL7_9MICO</name>
<feature type="transmembrane region" description="Helical" evidence="6">
    <location>
        <begin position="140"/>
        <end position="163"/>
    </location>
</feature>
<feature type="transmembrane region" description="Helical" evidence="6">
    <location>
        <begin position="202"/>
        <end position="220"/>
    </location>
</feature>
<proteinExistence type="predicted"/>
<feature type="transmembrane region" description="Helical" evidence="6">
    <location>
        <begin position="53"/>
        <end position="71"/>
    </location>
</feature>
<evidence type="ECO:0000259" key="7">
    <source>
        <dbReference type="PROSITE" id="PS50850"/>
    </source>
</evidence>
<keyword evidence="3 6" id="KW-0812">Transmembrane</keyword>
<dbReference type="SUPFAM" id="SSF103473">
    <property type="entry name" value="MFS general substrate transporter"/>
    <property type="match status" value="1"/>
</dbReference>
<gene>
    <name evidence="8" type="ORF">F6A08_01060</name>
</gene>
<evidence type="ECO:0000313" key="9">
    <source>
        <dbReference type="Proteomes" id="UP000478836"/>
    </source>
</evidence>
<evidence type="ECO:0000256" key="3">
    <source>
        <dbReference type="ARBA" id="ARBA00022692"/>
    </source>
</evidence>
<comment type="caution">
    <text evidence="8">The sequence shown here is derived from an EMBL/GenBank/DDBJ whole genome shotgun (WGS) entry which is preliminary data.</text>
</comment>
<dbReference type="InterPro" id="IPR036259">
    <property type="entry name" value="MFS_trans_sf"/>
</dbReference>
<accession>A0ABQ6VBL7</accession>
<feature type="transmembrane region" description="Helical" evidence="6">
    <location>
        <begin position="169"/>
        <end position="190"/>
    </location>
</feature>
<evidence type="ECO:0000256" key="6">
    <source>
        <dbReference type="SAM" id="Phobius"/>
    </source>
</evidence>
<feature type="transmembrane region" description="Helical" evidence="6">
    <location>
        <begin position="311"/>
        <end position="329"/>
    </location>
</feature>
<keyword evidence="9" id="KW-1185">Reference proteome</keyword>
<evidence type="ECO:0000256" key="1">
    <source>
        <dbReference type="ARBA" id="ARBA00004651"/>
    </source>
</evidence>
<dbReference type="Pfam" id="PF07690">
    <property type="entry name" value="MFS_1"/>
    <property type="match status" value="1"/>
</dbReference>
<comment type="subcellular location">
    <subcellularLocation>
        <location evidence="1">Cell membrane</location>
        <topology evidence="1">Multi-pass membrane protein</topology>
    </subcellularLocation>
</comment>
<feature type="transmembrane region" description="Helical" evidence="6">
    <location>
        <begin position="12"/>
        <end position="33"/>
    </location>
</feature>
<reference evidence="9" key="1">
    <citation type="submission" date="2019-09" db="EMBL/GenBank/DDBJ databases">
        <title>Whole genome sequencing of Microbacterium maritypicum.</title>
        <authorList>
            <person name="Lenchi N."/>
        </authorList>
    </citation>
    <scope>NUCLEOTIDE SEQUENCE [LARGE SCALE GENOMIC DNA]</scope>
    <source>
        <strain evidence="9">G1</strain>
    </source>
</reference>
<sequence>MTNQQEAVRTGTGVVPLMIALLAACLAFQLNASMLSPALVTMERELHATATEIASTQTVFFTAAALFTLFLPRLGDLIGRRRVLVGMLLVMAVGCVVAALATNVPMLFIGRLIQGVSGPVVPLCLIMLRAAVKDPKAYGTLLGVVTAVNGGIAGGDALLGGYLATNHGFASIFWTMAGVAIAAALVVRLLAPETMADDRPRMDWWGALLLVVSVGSMLVAVNELGKLAEADVLLVVVLAAVAVASFLAFWKLEGAISDPLVSTTQLKQRSTWALAATSLLTLGGIFAIMNGVVPALAQDTSLGLEMSAEEVSLWILMPYALAGLLMGPLSGRLAATVGYRTMLRVGLGGTIAVLALMVVNVETSSRLVLLLLSIAAGITYAGIGNIMLNGLGVVLSPKERPGSLPGLNTGAINLGAGLSFVLIYAAQTSFTAEAGSPASGYVAALITGAVVLVGALVFSLFIPKPVNAELRS</sequence>
<feature type="transmembrane region" description="Helical" evidence="6">
    <location>
        <begin position="438"/>
        <end position="462"/>
    </location>
</feature>